<protein>
    <submittedName>
        <fullName evidence="2">tRNA (Adenine22-N1)-methyltransferase</fullName>
    </submittedName>
</protein>
<dbReference type="InterPro" id="IPR006901">
    <property type="entry name" value="TrmK"/>
</dbReference>
<keyword evidence="3" id="KW-1185">Reference proteome</keyword>
<sequence length="235" mass="26341">MQLSKRLMTVASLVQSGGCVADVGTDHGYIPIYLVQNGKAASAVAMDVRPGPLERARQHVQEAGLEDRIFLRLGDGLEKLKQGEADTLVIAGMGGMLMARILGEYPEITGRIRELVLSPQSDHVQVRRFLFRNGFQIAQEKMLLEDGKFYTVMRAVPGREEMTEAGLTYGPRLLEQRDPVLAQYIRQETEKKKKVIFALELQGTVTAQKRREELIKELELAERAEAVLRGDTYEV</sequence>
<keyword evidence="2" id="KW-0489">Methyltransferase</keyword>
<dbReference type="Gene3D" id="3.40.50.150">
    <property type="entry name" value="Vaccinia Virus protein VP39"/>
    <property type="match status" value="1"/>
</dbReference>
<evidence type="ECO:0000313" key="2">
    <source>
        <dbReference type="EMBL" id="RZS92713.1"/>
    </source>
</evidence>
<feature type="coiled-coil region" evidence="1">
    <location>
        <begin position="204"/>
        <end position="231"/>
    </location>
</feature>
<reference evidence="2 3" key="1">
    <citation type="submission" date="2019-02" db="EMBL/GenBank/DDBJ databases">
        <title>Genomic Encyclopedia of Type Strains, Phase IV (KMG-IV): sequencing the most valuable type-strain genomes for metagenomic binning, comparative biology and taxonomic classification.</title>
        <authorList>
            <person name="Goeker M."/>
        </authorList>
    </citation>
    <scope>NUCLEOTIDE SEQUENCE [LARGE SCALE GENOMIC DNA]</scope>
    <source>
        <strain evidence="2 3">DSM 29486</strain>
    </source>
</reference>
<dbReference type="RefSeq" id="WP_130436242.1">
    <property type="nucleotide sequence ID" value="NZ_SGXF01000008.1"/>
</dbReference>
<accession>A0A4Q7NZ41</accession>
<comment type="caution">
    <text evidence="2">The sequence shown here is derived from an EMBL/GenBank/DDBJ whole genome shotgun (WGS) entry which is preliminary data.</text>
</comment>
<evidence type="ECO:0000313" key="3">
    <source>
        <dbReference type="Proteomes" id="UP000292927"/>
    </source>
</evidence>
<dbReference type="CDD" id="cd02440">
    <property type="entry name" value="AdoMet_MTases"/>
    <property type="match status" value="1"/>
</dbReference>
<proteinExistence type="predicted"/>
<dbReference type="EMBL" id="SGXF01000008">
    <property type="protein sequence ID" value="RZS92713.1"/>
    <property type="molecule type" value="Genomic_DNA"/>
</dbReference>
<dbReference type="Proteomes" id="UP000292927">
    <property type="component" value="Unassembled WGS sequence"/>
</dbReference>
<dbReference type="GO" id="GO:0160105">
    <property type="term" value="F:tRNA (adenine(22)-N1)-methyltransferase activity"/>
    <property type="evidence" value="ECO:0007669"/>
    <property type="project" value="InterPro"/>
</dbReference>
<keyword evidence="1" id="KW-0175">Coiled coil</keyword>
<name>A0A4Q7NZ41_9FIRM</name>
<dbReference type="OrthoDB" id="5881184at2"/>
<organism evidence="2 3">
    <name type="scientific">Cuneatibacter caecimuris</name>
    <dbReference type="NCBI Taxonomy" id="1796618"/>
    <lineage>
        <taxon>Bacteria</taxon>
        <taxon>Bacillati</taxon>
        <taxon>Bacillota</taxon>
        <taxon>Clostridia</taxon>
        <taxon>Lachnospirales</taxon>
        <taxon>Lachnospiraceae</taxon>
        <taxon>Cuneatibacter</taxon>
    </lineage>
</organism>
<dbReference type="InterPro" id="IPR029063">
    <property type="entry name" value="SAM-dependent_MTases_sf"/>
</dbReference>
<dbReference type="PANTHER" id="PTHR38451">
    <property type="entry name" value="TRNA (ADENINE(22)-N(1))-METHYLTRANSFERASE"/>
    <property type="match status" value="1"/>
</dbReference>
<evidence type="ECO:0000256" key="1">
    <source>
        <dbReference type="SAM" id="Coils"/>
    </source>
</evidence>
<dbReference type="GO" id="GO:0032259">
    <property type="term" value="P:methylation"/>
    <property type="evidence" value="ECO:0007669"/>
    <property type="project" value="UniProtKB-KW"/>
</dbReference>
<dbReference type="PIRSF" id="PIRSF018637">
    <property type="entry name" value="TrmK"/>
    <property type="match status" value="1"/>
</dbReference>
<dbReference type="PANTHER" id="PTHR38451:SF1">
    <property type="entry name" value="TRNA (ADENINE(22)-N(1))-METHYLTRANSFERASE"/>
    <property type="match status" value="1"/>
</dbReference>
<dbReference type="SUPFAM" id="SSF53335">
    <property type="entry name" value="S-adenosyl-L-methionine-dependent methyltransferases"/>
    <property type="match status" value="1"/>
</dbReference>
<dbReference type="Pfam" id="PF12847">
    <property type="entry name" value="Methyltransf_18"/>
    <property type="match status" value="1"/>
</dbReference>
<gene>
    <name evidence="2" type="ORF">EV209_3012</name>
</gene>
<keyword evidence="2" id="KW-0808">Transferase</keyword>
<dbReference type="AlphaFoldDB" id="A0A4Q7NZ41"/>